<feature type="transmembrane region" description="Helical" evidence="7">
    <location>
        <begin position="6"/>
        <end position="31"/>
    </location>
</feature>
<dbReference type="PANTHER" id="PTHR40043:SF1">
    <property type="entry name" value="UPF0719 INNER MEMBRANE PROTEIN YJFL"/>
    <property type="match status" value="1"/>
</dbReference>
<comment type="caution">
    <text evidence="8">The sequence shown here is derived from an EMBL/GenBank/DDBJ whole genome shotgun (WGS) entry which is preliminary data.</text>
</comment>
<dbReference type="AlphaFoldDB" id="A0A4R6U1G5"/>
<comment type="subcellular location">
    <subcellularLocation>
        <location evidence="1">Cell membrane</location>
        <topology evidence="1">Multi-pass membrane protein</topology>
    </subcellularLocation>
</comment>
<feature type="transmembrane region" description="Helical" evidence="7">
    <location>
        <begin position="108"/>
        <end position="132"/>
    </location>
</feature>
<evidence type="ECO:0000256" key="7">
    <source>
        <dbReference type="SAM" id="Phobius"/>
    </source>
</evidence>
<dbReference type="SUPFAM" id="SSF103473">
    <property type="entry name" value="MFS general substrate transporter"/>
    <property type="match status" value="1"/>
</dbReference>
<evidence type="ECO:0000256" key="4">
    <source>
        <dbReference type="ARBA" id="ARBA00022692"/>
    </source>
</evidence>
<feature type="transmembrane region" description="Helical" evidence="7">
    <location>
        <begin position="76"/>
        <end position="96"/>
    </location>
</feature>
<keyword evidence="5 7" id="KW-1133">Transmembrane helix</keyword>
<dbReference type="GO" id="GO:0005886">
    <property type="term" value="C:plasma membrane"/>
    <property type="evidence" value="ECO:0007669"/>
    <property type="project" value="UniProtKB-SubCell"/>
</dbReference>
<reference evidence="8 9" key="1">
    <citation type="submission" date="2019-03" db="EMBL/GenBank/DDBJ databases">
        <title>Genomic Encyclopedia of Type Strains, Phase IV (KMG-IV): sequencing the most valuable type-strain genomes for metagenomic binning, comparative biology and taxonomic classification.</title>
        <authorList>
            <person name="Goeker M."/>
        </authorList>
    </citation>
    <scope>NUCLEOTIDE SEQUENCE [LARGE SCALE GENOMIC DNA]</scope>
    <source>
        <strain evidence="8 9">DSM 28697</strain>
    </source>
</reference>
<gene>
    <name evidence="8" type="ORF">EV213_10869</name>
</gene>
<evidence type="ECO:0000256" key="2">
    <source>
        <dbReference type="ARBA" id="ARBA00005779"/>
    </source>
</evidence>
<dbReference type="Proteomes" id="UP000295632">
    <property type="component" value="Unassembled WGS sequence"/>
</dbReference>
<sequence>MTLDMVLLTLLYFVVAVIVVLIGIFLFEWLTKKYNDWEEIKNGNVAVALSVGGKVAGICIVLAFSINHNDSALDTFLWGLLGVALQLIAYLIFELMTRGFSVESELKVRNIAVGIISLCVSVGLGFVIGASIT</sequence>
<organism evidence="8 9">
    <name type="scientific">Aureibacillus halotolerans</name>
    <dbReference type="NCBI Taxonomy" id="1508390"/>
    <lineage>
        <taxon>Bacteria</taxon>
        <taxon>Bacillati</taxon>
        <taxon>Bacillota</taxon>
        <taxon>Bacilli</taxon>
        <taxon>Bacillales</taxon>
        <taxon>Bacillaceae</taxon>
        <taxon>Aureibacillus</taxon>
    </lineage>
</organism>
<dbReference type="InterPro" id="IPR007140">
    <property type="entry name" value="DUF350"/>
</dbReference>
<evidence type="ECO:0000256" key="3">
    <source>
        <dbReference type="ARBA" id="ARBA00022475"/>
    </source>
</evidence>
<dbReference type="Pfam" id="PF03994">
    <property type="entry name" value="DUF350"/>
    <property type="match status" value="1"/>
</dbReference>
<accession>A0A4R6U1G5</accession>
<evidence type="ECO:0000313" key="8">
    <source>
        <dbReference type="EMBL" id="TDQ39122.1"/>
    </source>
</evidence>
<name>A0A4R6U1G5_9BACI</name>
<keyword evidence="9" id="KW-1185">Reference proteome</keyword>
<keyword evidence="3" id="KW-1003">Cell membrane</keyword>
<comment type="similarity">
    <text evidence="2">Belongs to the UPF0719 family.</text>
</comment>
<keyword evidence="6 7" id="KW-0472">Membrane</keyword>
<evidence type="ECO:0000313" key="9">
    <source>
        <dbReference type="Proteomes" id="UP000295632"/>
    </source>
</evidence>
<protein>
    <submittedName>
        <fullName evidence="8">Putative membrane protein</fullName>
    </submittedName>
</protein>
<dbReference type="InterPro" id="IPR036259">
    <property type="entry name" value="MFS_trans_sf"/>
</dbReference>
<evidence type="ECO:0000256" key="6">
    <source>
        <dbReference type="ARBA" id="ARBA00023136"/>
    </source>
</evidence>
<dbReference type="PANTHER" id="PTHR40043">
    <property type="entry name" value="UPF0719 INNER MEMBRANE PROTEIN YJFL"/>
    <property type="match status" value="1"/>
</dbReference>
<feature type="transmembrane region" description="Helical" evidence="7">
    <location>
        <begin position="43"/>
        <end position="64"/>
    </location>
</feature>
<proteinExistence type="inferred from homology"/>
<evidence type="ECO:0000256" key="5">
    <source>
        <dbReference type="ARBA" id="ARBA00022989"/>
    </source>
</evidence>
<evidence type="ECO:0000256" key="1">
    <source>
        <dbReference type="ARBA" id="ARBA00004651"/>
    </source>
</evidence>
<keyword evidence="4 7" id="KW-0812">Transmembrane</keyword>
<dbReference type="EMBL" id="SNYJ01000008">
    <property type="protein sequence ID" value="TDQ39122.1"/>
    <property type="molecule type" value="Genomic_DNA"/>
</dbReference>